<gene>
    <name evidence="1" type="ORF">GTP44_02240</name>
</gene>
<sequence>MTSTYYLAPSSMDFPVNAKIFLNDDELVAELPGNVRLSHKDAVCLADLLWSKGVTVSEVVMLDWHEDASRAPLNGQKIAIYQRLRLLEQSED</sequence>
<dbReference type="AlphaFoldDB" id="A0A6L8MDD8"/>
<protein>
    <submittedName>
        <fullName evidence="1">Uncharacterized protein</fullName>
    </submittedName>
</protein>
<dbReference type="RefSeq" id="WP_161018124.1">
    <property type="nucleotide sequence ID" value="NZ_WWCP01000001.1"/>
</dbReference>
<comment type="caution">
    <text evidence="1">The sequence shown here is derived from an EMBL/GenBank/DDBJ whole genome shotgun (WGS) entry which is preliminary data.</text>
</comment>
<accession>A0A6L8MDD8</accession>
<evidence type="ECO:0000313" key="1">
    <source>
        <dbReference type="EMBL" id="MYM80780.1"/>
    </source>
</evidence>
<name>A0A6L8MDD8_9BURK</name>
<proteinExistence type="predicted"/>
<dbReference type="Proteomes" id="UP000474565">
    <property type="component" value="Unassembled WGS sequence"/>
</dbReference>
<organism evidence="1 2">
    <name type="scientific">Duganella lactea</name>
    <dbReference type="NCBI Taxonomy" id="2692173"/>
    <lineage>
        <taxon>Bacteria</taxon>
        <taxon>Pseudomonadati</taxon>
        <taxon>Pseudomonadota</taxon>
        <taxon>Betaproteobacteria</taxon>
        <taxon>Burkholderiales</taxon>
        <taxon>Oxalobacteraceae</taxon>
        <taxon>Telluria group</taxon>
        <taxon>Duganella</taxon>
    </lineage>
</organism>
<evidence type="ECO:0000313" key="2">
    <source>
        <dbReference type="Proteomes" id="UP000474565"/>
    </source>
</evidence>
<dbReference type="EMBL" id="WWCP01000001">
    <property type="protein sequence ID" value="MYM80780.1"/>
    <property type="molecule type" value="Genomic_DNA"/>
</dbReference>
<reference evidence="1 2" key="1">
    <citation type="submission" date="2019-12" db="EMBL/GenBank/DDBJ databases">
        <title>Novel species isolated from a subtropical stream in China.</title>
        <authorList>
            <person name="Lu H."/>
        </authorList>
    </citation>
    <scope>NUCLEOTIDE SEQUENCE [LARGE SCALE GENOMIC DNA]</scope>
    <source>
        <strain evidence="1 2">FT50W</strain>
    </source>
</reference>